<dbReference type="GeneTree" id="ENSGT01050000244843"/>
<evidence type="ECO:0000256" key="4">
    <source>
        <dbReference type="ARBA" id="ARBA00023157"/>
    </source>
</evidence>
<dbReference type="AlphaFoldDB" id="A0AAY4D564"/>
<sequence>PECLQGDCPLLTQTLCLICSAKYEVVGPSDPVAATVGEDLILPCSLKPNISAVDMIVEWTLAESDQAVHLFHDGADDLRQQIPAYYDRTTLFREELKRGNISLKLSRVQISDGQKYRCFVVSNHASGVCSVQVVVVGTKPVVSAEGHRNGRVSLVCESTGWNPASEVEWLDSEGTILRAEPIESHRDTEDFSVKRRVTVEEGDTHKNISLTCRVSSHKHTKEEQIHVPQFGCLIILWEGNLIQPKLSIYFCSQCSRPSLKNIMNGRKTSVLLCG</sequence>
<dbReference type="InterPro" id="IPR053896">
    <property type="entry name" value="BTN3A2-like_Ig-C"/>
</dbReference>
<dbReference type="GO" id="GO:0050852">
    <property type="term" value="P:T cell receptor signaling pathway"/>
    <property type="evidence" value="ECO:0007669"/>
    <property type="project" value="TreeGrafter"/>
</dbReference>
<reference evidence="8" key="3">
    <citation type="submission" date="2025-09" db="UniProtKB">
        <authorList>
            <consortium name="Ensembl"/>
        </authorList>
    </citation>
    <scope>IDENTIFICATION</scope>
</reference>
<keyword evidence="5" id="KW-0325">Glycoprotein</keyword>
<dbReference type="GO" id="GO:0009897">
    <property type="term" value="C:external side of plasma membrane"/>
    <property type="evidence" value="ECO:0007669"/>
    <property type="project" value="TreeGrafter"/>
</dbReference>
<reference evidence="8 9" key="1">
    <citation type="submission" date="2020-06" db="EMBL/GenBank/DDBJ databases">
        <authorList>
            <consortium name="Wellcome Sanger Institute Data Sharing"/>
        </authorList>
    </citation>
    <scope>NUCLEOTIDE SEQUENCE [LARGE SCALE GENOMIC DNA]</scope>
</reference>
<evidence type="ECO:0000256" key="6">
    <source>
        <dbReference type="ARBA" id="ARBA00023319"/>
    </source>
</evidence>
<dbReference type="GO" id="GO:0050863">
    <property type="term" value="P:regulation of T cell activation"/>
    <property type="evidence" value="ECO:0007669"/>
    <property type="project" value="UniProtKB-ARBA"/>
</dbReference>
<evidence type="ECO:0000313" key="9">
    <source>
        <dbReference type="Proteomes" id="UP000694580"/>
    </source>
</evidence>
<evidence type="ECO:0000256" key="2">
    <source>
        <dbReference type="ARBA" id="ARBA00022729"/>
    </source>
</evidence>
<keyword evidence="4" id="KW-1015">Disulfide bond</keyword>
<dbReference type="Pfam" id="PF22705">
    <property type="entry name" value="C2-set_3"/>
    <property type="match status" value="1"/>
</dbReference>
<keyword evidence="3" id="KW-0472">Membrane</keyword>
<dbReference type="GO" id="GO:0001817">
    <property type="term" value="P:regulation of cytokine production"/>
    <property type="evidence" value="ECO:0007669"/>
    <property type="project" value="TreeGrafter"/>
</dbReference>
<protein>
    <recommendedName>
        <fullName evidence="7">Ig-like domain-containing protein</fullName>
    </recommendedName>
</protein>
<dbReference type="SMART" id="SM00409">
    <property type="entry name" value="IG"/>
    <property type="match status" value="1"/>
</dbReference>
<dbReference type="GO" id="GO:0005102">
    <property type="term" value="F:signaling receptor binding"/>
    <property type="evidence" value="ECO:0007669"/>
    <property type="project" value="TreeGrafter"/>
</dbReference>
<comment type="subcellular location">
    <subcellularLocation>
        <location evidence="1">Membrane</location>
    </subcellularLocation>
</comment>
<dbReference type="InterPro" id="IPR007110">
    <property type="entry name" value="Ig-like_dom"/>
</dbReference>
<dbReference type="Gene3D" id="2.60.40.10">
    <property type="entry name" value="Immunoglobulins"/>
    <property type="match status" value="2"/>
</dbReference>
<evidence type="ECO:0000256" key="5">
    <source>
        <dbReference type="ARBA" id="ARBA00023180"/>
    </source>
</evidence>
<reference evidence="8" key="2">
    <citation type="submission" date="2025-08" db="UniProtKB">
        <authorList>
            <consortium name="Ensembl"/>
        </authorList>
    </citation>
    <scope>IDENTIFICATION</scope>
</reference>
<feature type="domain" description="Ig-like" evidence="7">
    <location>
        <begin position="9"/>
        <end position="134"/>
    </location>
</feature>
<dbReference type="GO" id="GO:1903037">
    <property type="term" value="P:regulation of leukocyte cell-cell adhesion"/>
    <property type="evidence" value="ECO:0007669"/>
    <property type="project" value="UniProtKB-ARBA"/>
</dbReference>
<feature type="domain" description="Ig-like" evidence="7">
    <location>
        <begin position="140"/>
        <end position="228"/>
    </location>
</feature>
<keyword evidence="2" id="KW-0732">Signal</keyword>
<evidence type="ECO:0000259" key="7">
    <source>
        <dbReference type="PROSITE" id="PS50835"/>
    </source>
</evidence>
<dbReference type="SUPFAM" id="SSF48726">
    <property type="entry name" value="Immunoglobulin"/>
    <property type="match status" value="2"/>
</dbReference>
<dbReference type="InterPro" id="IPR050504">
    <property type="entry name" value="IgSF_BTN/MOG"/>
</dbReference>
<accession>A0AAY4D564</accession>
<organism evidence="8 9">
    <name type="scientific">Denticeps clupeoides</name>
    <name type="common">denticle herring</name>
    <dbReference type="NCBI Taxonomy" id="299321"/>
    <lineage>
        <taxon>Eukaryota</taxon>
        <taxon>Metazoa</taxon>
        <taxon>Chordata</taxon>
        <taxon>Craniata</taxon>
        <taxon>Vertebrata</taxon>
        <taxon>Euteleostomi</taxon>
        <taxon>Actinopterygii</taxon>
        <taxon>Neopterygii</taxon>
        <taxon>Teleostei</taxon>
        <taxon>Clupei</taxon>
        <taxon>Clupeiformes</taxon>
        <taxon>Denticipitoidei</taxon>
        <taxon>Denticipitidae</taxon>
        <taxon>Denticeps</taxon>
    </lineage>
</organism>
<keyword evidence="9" id="KW-1185">Reference proteome</keyword>
<dbReference type="InterPro" id="IPR013106">
    <property type="entry name" value="Ig_V-set"/>
</dbReference>
<dbReference type="InterPro" id="IPR013783">
    <property type="entry name" value="Ig-like_fold"/>
</dbReference>
<dbReference type="Ensembl" id="ENSDCDT00010049264.1">
    <property type="protein sequence ID" value="ENSDCDP00010039486.1"/>
    <property type="gene ID" value="ENSDCDG00010025396.1"/>
</dbReference>
<dbReference type="Pfam" id="PF07686">
    <property type="entry name" value="V-set"/>
    <property type="match status" value="1"/>
</dbReference>
<evidence type="ECO:0000313" key="8">
    <source>
        <dbReference type="Ensembl" id="ENSDCDP00010039486.1"/>
    </source>
</evidence>
<dbReference type="PROSITE" id="PS50835">
    <property type="entry name" value="IG_LIKE"/>
    <property type="match status" value="2"/>
</dbReference>
<evidence type="ECO:0000256" key="1">
    <source>
        <dbReference type="ARBA" id="ARBA00004370"/>
    </source>
</evidence>
<dbReference type="FunFam" id="2.60.40.10:FF:000142">
    <property type="entry name" value="V-set domain-containing T-cell activation inhibitor 1"/>
    <property type="match status" value="1"/>
</dbReference>
<dbReference type="InterPro" id="IPR003599">
    <property type="entry name" value="Ig_sub"/>
</dbReference>
<name>A0AAY4D564_9TELE</name>
<proteinExistence type="predicted"/>
<dbReference type="Proteomes" id="UP000694580">
    <property type="component" value="Chromosome 14"/>
</dbReference>
<keyword evidence="6" id="KW-0393">Immunoglobulin domain</keyword>
<dbReference type="InterPro" id="IPR036179">
    <property type="entry name" value="Ig-like_dom_sf"/>
</dbReference>
<evidence type="ECO:0000256" key="3">
    <source>
        <dbReference type="ARBA" id="ARBA00023136"/>
    </source>
</evidence>
<dbReference type="PANTHER" id="PTHR24100">
    <property type="entry name" value="BUTYROPHILIN"/>
    <property type="match status" value="1"/>
</dbReference>
<dbReference type="PANTHER" id="PTHR24100:SF151">
    <property type="entry name" value="ICOS LIGAND"/>
    <property type="match status" value="1"/>
</dbReference>